<evidence type="ECO:0000256" key="6">
    <source>
        <dbReference type="PIRSR" id="PIRSR004762-1"/>
    </source>
</evidence>
<keyword evidence="1 6" id="KW-0004">4Fe-4S</keyword>
<dbReference type="GO" id="GO:0044689">
    <property type="term" value="F:7,8-didemethyl-8-hydroxy-5-deazariboflavin synthase activity"/>
    <property type="evidence" value="ECO:0007669"/>
    <property type="project" value="TreeGrafter"/>
</dbReference>
<dbReference type="PANTHER" id="PTHR43076:SF7">
    <property type="entry name" value="AMINODEOXYFUTALOSINE SYNTHASE"/>
    <property type="match status" value="1"/>
</dbReference>
<dbReference type="AlphaFoldDB" id="A0A2N7PQ28"/>
<dbReference type="Pfam" id="PF04055">
    <property type="entry name" value="Radical_SAM"/>
    <property type="match status" value="1"/>
</dbReference>
<dbReference type="InterPro" id="IPR020050">
    <property type="entry name" value="FO_synthase_su2"/>
</dbReference>
<dbReference type="PIRSF" id="PIRSF004762">
    <property type="entry name" value="CHP00423"/>
    <property type="match status" value="1"/>
</dbReference>
<reference evidence="9 10" key="1">
    <citation type="submission" date="2018-01" db="EMBL/GenBank/DDBJ databases">
        <title>Metagenomic assembled genomes from two thermal pools in the Uzon Caldera, Kamchatka, Russia.</title>
        <authorList>
            <person name="Wilkins L."/>
            <person name="Ettinger C."/>
        </authorList>
    </citation>
    <scope>NUCLEOTIDE SEQUENCE [LARGE SCALE GENOMIC DNA]</scope>
    <source>
        <strain evidence="9">ZAV-08</strain>
    </source>
</reference>
<evidence type="ECO:0000259" key="8">
    <source>
        <dbReference type="PROSITE" id="PS51918"/>
    </source>
</evidence>
<dbReference type="EMBL" id="PNIK01000019">
    <property type="protein sequence ID" value="PMP68642.1"/>
    <property type="molecule type" value="Genomic_DNA"/>
</dbReference>
<gene>
    <name evidence="9" type="ORF">C0190_01400</name>
</gene>
<accession>A0A2N7PQ28</accession>
<keyword evidence="5 6" id="KW-0411">Iron-sulfur</keyword>
<dbReference type="SUPFAM" id="SSF102114">
    <property type="entry name" value="Radical SAM enzymes"/>
    <property type="match status" value="1"/>
</dbReference>
<dbReference type="SFLD" id="SFLDG01389">
    <property type="entry name" value="menaquinone_synthsis_involved"/>
    <property type="match status" value="1"/>
</dbReference>
<name>A0A2N7PQ28_9BACT</name>
<feature type="binding site" evidence="6">
    <location>
        <position position="88"/>
    </location>
    <ligand>
        <name>[4Fe-4S] cluster</name>
        <dbReference type="ChEBI" id="CHEBI:49883"/>
        <note>4Fe-4S-S-AdoMet</note>
    </ligand>
</feature>
<evidence type="ECO:0000256" key="1">
    <source>
        <dbReference type="ARBA" id="ARBA00022485"/>
    </source>
</evidence>
<protein>
    <submittedName>
        <fullName evidence="9">Aminofutalosine synthase MqnE</fullName>
    </submittedName>
</protein>
<dbReference type="InterPro" id="IPR058240">
    <property type="entry name" value="rSAM_sf"/>
</dbReference>
<comment type="caution">
    <text evidence="9">The sequence shown here is derived from an EMBL/GenBank/DDBJ whole genome shotgun (WGS) entry which is preliminary data.</text>
</comment>
<evidence type="ECO:0000256" key="5">
    <source>
        <dbReference type="ARBA" id="ARBA00023014"/>
    </source>
</evidence>
<dbReference type="InterPro" id="IPR007197">
    <property type="entry name" value="rSAM"/>
</dbReference>
<feature type="binding site" evidence="7">
    <location>
        <position position="198"/>
    </location>
    <ligand>
        <name>S-adenosyl-L-methionine</name>
        <dbReference type="ChEBI" id="CHEBI:59789"/>
    </ligand>
</feature>
<dbReference type="SFLD" id="SFLDF00343">
    <property type="entry name" value="aminofutalosine_synthase_(mqnE"/>
    <property type="match status" value="1"/>
</dbReference>
<dbReference type="PANTHER" id="PTHR43076">
    <property type="entry name" value="FO SYNTHASE (COFH)"/>
    <property type="match status" value="1"/>
</dbReference>
<dbReference type="GO" id="GO:0051539">
    <property type="term" value="F:4 iron, 4 sulfur cluster binding"/>
    <property type="evidence" value="ECO:0007669"/>
    <property type="project" value="UniProtKB-KW"/>
</dbReference>
<dbReference type="SMART" id="SM00729">
    <property type="entry name" value="Elp3"/>
    <property type="match status" value="1"/>
</dbReference>
<dbReference type="Gene3D" id="3.20.20.70">
    <property type="entry name" value="Aldolase class I"/>
    <property type="match status" value="1"/>
</dbReference>
<dbReference type="Proteomes" id="UP000235460">
    <property type="component" value="Unassembled WGS sequence"/>
</dbReference>
<dbReference type="InterPro" id="IPR034405">
    <property type="entry name" value="F420"/>
</dbReference>
<sequence length="370" mass="42225">MLVIENFSTLKEDKSLILEEAFKKNRNLEKIAEKVLNLEPLDFDSALRLYKGGDLFFLGELANKVKEKIHGKNYYYTINRHINYTNICAIDCKFCGYHKRPGEEGGYTLKIDEILEKLKATPGLREVHIVGGLNPKLPYEYYIELVRRIRSTFPEIHIRAYTCVEIDWLSRISGKSVEEVLKELKSAGLNSIPGGGAEVFSERIRAELYPTKISSERWIEIAKTAHKLGIPTNATLLFGHIETDEEIIEHLFKLREIQENTKGFYCFIPLAFIPENNKLSYLPGPSAEKILKTIAISRIILNNFPHIKAYWVFLGIGLSQVALLWGADHFHGTVIEEKISEAMRGEPVIKLPPYEIEKLIREIGGEPVLV</sequence>
<dbReference type="NCBIfam" id="TIGR00423">
    <property type="entry name" value="CofH family radical SAM protein"/>
    <property type="match status" value="1"/>
</dbReference>
<dbReference type="InterPro" id="IPR013785">
    <property type="entry name" value="Aldolase_TIM"/>
</dbReference>
<evidence type="ECO:0000256" key="4">
    <source>
        <dbReference type="ARBA" id="ARBA00023004"/>
    </source>
</evidence>
<dbReference type="InterPro" id="IPR006638">
    <property type="entry name" value="Elp3/MiaA/NifB-like_rSAM"/>
</dbReference>
<feature type="domain" description="Radical SAM core" evidence="8">
    <location>
        <begin position="74"/>
        <end position="305"/>
    </location>
</feature>
<keyword evidence="2 6" id="KW-0949">S-adenosyl-L-methionine</keyword>
<evidence type="ECO:0000256" key="2">
    <source>
        <dbReference type="ARBA" id="ARBA00022691"/>
    </source>
</evidence>
<comment type="cofactor">
    <cofactor evidence="6">
        <name>[4Fe-4S] cluster</name>
        <dbReference type="ChEBI" id="CHEBI:49883"/>
    </cofactor>
    <text evidence="6">Binds 1 [4Fe-4S] cluster. The cluster is coordinated with 3 cysteines and an exchangeable S-adenosyl-L-methionine.</text>
</comment>
<dbReference type="CDD" id="cd01335">
    <property type="entry name" value="Radical_SAM"/>
    <property type="match status" value="1"/>
</dbReference>
<dbReference type="GO" id="GO:0046872">
    <property type="term" value="F:metal ion binding"/>
    <property type="evidence" value="ECO:0007669"/>
    <property type="project" value="UniProtKB-KW"/>
</dbReference>
<feature type="binding site" evidence="7">
    <location>
        <position position="94"/>
    </location>
    <ligand>
        <name>S-adenosyl-L-methionine</name>
        <dbReference type="ChEBI" id="CHEBI:59789"/>
    </ligand>
</feature>
<evidence type="ECO:0000256" key="3">
    <source>
        <dbReference type="ARBA" id="ARBA00022723"/>
    </source>
</evidence>
<dbReference type="PROSITE" id="PS51918">
    <property type="entry name" value="RADICAL_SAM"/>
    <property type="match status" value="1"/>
</dbReference>
<evidence type="ECO:0000313" key="9">
    <source>
        <dbReference type="EMBL" id="PMP68642.1"/>
    </source>
</evidence>
<feature type="binding site" evidence="6">
    <location>
        <position position="92"/>
    </location>
    <ligand>
        <name>[4Fe-4S] cluster</name>
        <dbReference type="ChEBI" id="CHEBI:49883"/>
        <note>4Fe-4S-S-AdoMet</note>
    </ligand>
</feature>
<keyword evidence="4 6" id="KW-0408">Iron</keyword>
<dbReference type="GO" id="GO:0016765">
    <property type="term" value="F:transferase activity, transferring alkyl or aryl (other than methyl) groups"/>
    <property type="evidence" value="ECO:0007669"/>
    <property type="project" value="InterPro"/>
</dbReference>
<dbReference type="SFLD" id="SFLDS00029">
    <property type="entry name" value="Radical_SAM"/>
    <property type="match status" value="1"/>
</dbReference>
<proteinExistence type="predicted"/>
<feature type="binding site" evidence="6">
    <location>
        <position position="95"/>
    </location>
    <ligand>
        <name>[4Fe-4S] cluster</name>
        <dbReference type="ChEBI" id="CHEBI:49883"/>
        <note>4Fe-4S-S-AdoMet</note>
    </ligand>
</feature>
<evidence type="ECO:0000256" key="7">
    <source>
        <dbReference type="PIRSR" id="PIRSR004762-2"/>
    </source>
</evidence>
<dbReference type="SFLD" id="SFLDG01064">
    <property type="entry name" value="F420__menaquinone_cofactor_bio"/>
    <property type="match status" value="1"/>
</dbReference>
<dbReference type="Pfam" id="PF19288">
    <property type="entry name" value="CofH_C"/>
    <property type="match status" value="1"/>
</dbReference>
<keyword evidence="3" id="KW-0479">Metal-binding</keyword>
<organism evidence="9 10">
    <name type="scientific">Thermodesulfobacterium geofontis</name>
    <dbReference type="NCBI Taxonomy" id="1295609"/>
    <lineage>
        <taxon>Bacteria</taxon>
        <taxon>Pseudomonadati</taxon>
        <taxon>Thermodesulfobacteriota</taxon>
        <taxon>Thermodesulfobacteria</taxon>
        <taxon>Thermodesulfobacteriales</taxon>
        <taxon>Thermodesulfobacteriaceae</taxon>
        <taxon>Thermodesulfobacterium</taxon>
    </lineage>
</organism>
<evidence type="ECO:0000313" key="10">
    <source>
        <dbReference type="Proteomes" id="UP000235460"/>
    </source>
</evidence>
<dbReference type="InterPro" id="IPR045567">
    <property type="entry name" value="CofH/MnqC-like_C"/>
</dbReference>